<evidence type="ECO:0008006" key="5">
    <source>
        <dbReference type="Google" id="ProtNLM"/>
    </source>
</evidence>
<gene>
    <name evidence="3" type="ORF">R5R35_010334</name>
</gene>
<feature type="repeat" description="ANK" evidence="1">
    <location>
        <begin position="57"/>
        <end position="89"/>
    </location>
</feature>
<evidence type="ECO:0000256" key="2">
    <source>
        <dbReference type="SAM" id="MobiDB-lite"/>
    </source>
</evidence>
<evidence type="ECO:0000256" key="1">
    <source>
        <dbReference type="PROSITE-ProRule" id="PRU00023"/>
    </source>
</evidence>
<organism evidence="3 4">
    <name type="scientific">Gryllus longicercus</name>
    <dbReference type="NCBI Taxonomy" id="2509291"/>
    <lineage>
        <taxon>Eukaryota</taxon>
        <taxon>Metazoa</taxon>
        <taxon>Ecdysozoa</taxon>
        <taxon>Arthropoda</taxon>
        <taxon>Hexapoda</taxon>
        <taxon>Insecta</taxon>
        <taxon>Pterygota</taxon>
        <taxon>Neoptera</taxon>
        <taxon>Polyneoptera</taxon>
        <taxon>Orthoptera</taxon>
        <taxon>Ensifera</taxon>
        <taxon>Gryllidea</taxon>
        <taxon>Grylloidea</taxon>
        <taxon>Gryllidae</taxon>
        <taxon>Gryllinae</taxon>
        <taxon>Gryllus</taxon>
    </lineage>
</organism>
<dbReference type="AlphaFoldDB" id="A0AAN9ZCI0"/>
<protein>
    <recommendedName>
        <fullName evidence="5">Ankyrin repeat protein</fullName>
    </recommendedName>
</protein>
<feature type="compositionally biased region" description="Low complexity" evidence="2">
    <location>
        <begin position="238"/>
        <end position="256"/>
    </location>
</feature>
<dbReference type="InterPro" id="IPR036770">
    <property type="entry name" value="Ankyrin_rpt-contain_sf"/>
</dbReference>
<name>A0AAN9ZCI0_9ORTH</name>
<accession>A0AAN9ZCI0</accession>
<comment type="caution">
    <text evidence="3">The sequence shown here is derived from an EMBL/GenBank/DDBJ whole genome shotgun (WGS) entry which is preliminary data.</text>
</comment>
<keyword evidence="4" id="KW-1185">Reference proteome</keyword>
<dbReference type="EMBL" id="JAZDUA010000037">
    <property type="protein sequence ID" value="KAK7871531.1"/>
    <property type="molecule type" value="Genomic_DNA"/>
</dbReference>
<dbReference type="Proteomes" id="UP001378592">
    <property type="component" value="Unassembled WGS sequence"/>
</dbReference>
<reference evidence="3 4" key="1">
    <citation type="submission" date="2024-03" db="EMBL/GenBank/DDBJ databases">
        <title>The genome assembly and annotation of the cricket Gryllus longicercus Weissman &amp; Gray.</title>
        <authorList>
            <person name="Szrajer S."/>
            <person name="Gray D."/>
            <person name="Ylla G."/>
        </authorList>
    </citation>
    <scope>NUCLEOTIDE SEQUENCE [LARGE SCALE GENOMIC DNA]</scope>
    <source>
        <strain evidence="3">DAG 2021-001</strain>
        <tissue evidence="3">Whole body minus gut</tissue>
    </source>
</reference>
<dbReference type="InterPro" id="IPR002110">
    <property type="entry name" value="Ankyrin_rpt"/>
</dbReference>
<sequence length="256" mass="28532">MENLLHFSRFRDINHAQFFLCDTFQRSIIHYAAAFNDVEGIIFCLNRGEHRDLRDNYDRTPLHYAYRSRASTAVAFLIYIGADQTVEDVLGNRPEEIQYFTHDYCVCPPQCIACERAPRHCHVDVPLDLYSRLVRRGFDSLALHAHAPRHVLLVPTSPPPLVPSPPVITSVIGAGDNINRRDRPVATVRPTSAPPATPSAEGGVSGQQRPGPPRSWRLRGPLVPLRRPRTFAPILTRELSTSSTALAAESTPPSTS</sequence>
<dbReference type="PROSITE" id="PS50088">
    <property type="entry name" value="ANK_REPEAT"/>
    <property type="match status" value="1"/>
</dbReference>
<dbReference type="Gene3D" id="1.25.40.20">
    <property type="entry name" value="Ankyrin repeat-containing domain"/>
    <property type="match status" value="1"/>
</dbReference>
<dbReference type="Pfam" id="PF12796">
    <property type="entry name" value="Ank_2"/>
    <property type="match status" value="1"/>
</dbReference>
<feature type="region of interest" description="Disordered" evidence="2">
    <location>
        <begin position="178"/>
        <end position="256"/>
    </location>
</feature>
<evidence type="ECO:0000313" key="4">
    <source>
        <dbReference type="Proteomes" id="UP001378592"/>
    </source>
</evidence>
<evidence type="ECO:0000313" key="3">
    <source>
        <dbReference type="EMBL" id="KAK7871531.1"/>
    </source>
</evidence>
<proteinExistence type="predicted"/>
<keyword evidence="1" id="KW-0040">ANK repeat</keyword>
<dbReference type="SMART" id="SM00248">
    <property type="entry name" value="ANK"/>
    <property type="match status" value="2"/>
</dbReference>
<dbReference type="SUPFAM" id="SSF48403">
    <property type="entry name" value="Ankyrin repeat"/>
    <property type="match status" value="1"/>
</dbReference>